<gene>
    <name evidence="3" type="ORF">ALC60_00383</name>
</gene>
<dbReference type="Proteomes" id="UP000075809">
    <property type="component" value="Unassembled WGS sequence"/>
</dbReference>
<evidence type="ECO:0000313" key="4">
    <source>
        <dbReference type="Proteomes" id="UP000075809"/>
    </source>
</evidence>
<organism evidence="3 4">
    <name type="scientific">Mycetomoellerius zeteki</name>
    <dbReference type="NCBI Taxonomy" id="64791"/>
    <lineage>
        <taxon>Eukaryota</taxon>
        <taxon>Metazoa</taxon>
        <taxon>Ecdysozoa</taxon>
        <taxon>Arthropoda</taxon>
        <taxon>Hexapoda</taxon>
        <taxon>Insecta</taxon>
        <taxon>Pterygota</taxon>
        <taxon>Neoptera</taxon>
        <taxon>Endopterygota</taxon>
        <taxon>Hymenoptera</taxon>
        <taxon>Apocrita</taxon>
        <taxon>Aculeata</taxon>
        <taxon>Formicoidea</taxon>
        <taxon>Formicidae</taxon>
        <taxon>Myrmicinae</taxon>
        <taxon>Mycetomoellerius</taxon>
    </lineage>
</organism>
<dbReference type="EMBL" id="KQ982067">
    <property type="protein sequence ID" value="KYQ60561.1"/>
    <property type="molecule type" value="Genomic_DNA"/>
</dbReference>
<keyword evidence="4" id="KW-1185">Reference proteome</keyword>
<feature type="domain" description="DUF4371" evidence="2">
    <location>
        <begin position="72"/>
        <end position="180"/>
    </location>
</feature>
<evidence type="ECO:0000313" key="3">
    <source>
        <dbReference type="EMBL" id="KYQ60561.1"/>
    </source>
</evidence>
<dbReference type="InterPro" id="IPR012337">
    <property type="entry name" value="RNaseH-like_sf"/>
</dbReference>
<reference evidence="3 4" key="1">
    <citation type="submission" date="2015-09" db="EMBL/GenBank/DDBJ databases">
        <title>Trachymyrmex zeteki WGS genome.</title>
        <authorList>
            <person name="Nygaard S."/>
            <person name="Hu H."/>
            <person name="Boomsma J."/>
            <person name="Zhang G."/>
        </authorList>
    </citation>
    <scope>NUCLEOTIDE SEQUENCE [LARGE SCALE GENOMIC DNA]</scope>
    <source>
        <strain evidence="3">Tzet28-1</strain>
        <tissue evidence="3">Whole body</tissue>
    </source>
</reference>
<name>A0A151XJP9_9HYME</name>
<sequence length="573" mass="66103">SDAKKKEMENSRLAYTKIVETVLLFGQFGLSLRGNDSDDDSCFKKFLKFRAKDVPELHWWLEKPGYKWLHHDIINELLQMLSTDVLNRFLSDIKAARYFSVIMDETADISRQEQVSISLRITTTDLETEEIFMGFCHTPNTKSETLFNILKDVFTRFHLPISNLRGQCYDGAAAMSGKSSGLQTRIKNVAPKALFVHCTAHSLNLVVQDSLRNIQIVNSFIGISKDLITYIRDSPKRVEAFKQIQQELQSWCMRVKSLKTIFANYEAIVMFLDECKTEKTCDSGKAEGLLKFLEGFEFYFLLALSIKILERVEILNCELQKKDLSINESHDMVKIMKDGISTMRDSGFDSLWEVAVKEAKKLDLNDPMLPRHRRAPKRLKTANAHVFKDPESYYKKIYLVTVDQLLFSLNERFQSETMDFLNNCENFIIGNDADLASIVEFYDDDLDIDRLELHRDMFIDMIKAKDLKVTNLKDAVNVLKNDKAMVDCVSELVSLVKLILTIPSSTCTAERSFSALRRLKTYLNSTMLQQRMNSIAILHVHREIAEKIDIDKLLNDFISKNKNRRSTFSMLNE</sequence>
<feature type="domain" description="HAT C-terminal dimerisation" evidence="1">
    <location>
        <begin position="471"/>
        <end position="543"/>
    </location>
</feature>
<dbReference type="AlphaFoldDB" id="A0A151XJP9"/>
<dbReference type="InterPro" id="IPR008906">
    <property type="entry name" value="HATC_C_dom"/>
</dbReference>
<dbReference type="PANTHER" id="PTHR45749:SF14">
    <property type="entry name" value="TTF-TYPE DOMAIN-CONTAINING PROTEIN"/>
    <property type="match status" value="1"/>
</dbReference>
<dbReference type="PANTHER" id="PTHR45749">
    <property type="match status" value="1"/>
</dbReference>
<protein>
    <submittedName>
        <fullName evidence="3">Zinc finger MYM-type protein 1</fullName>
    </submittedName>
</protein>
<feature type="non-terminal residue" evidence="3">
    <location>
        <position position="1"/>
    </location>
</feature>
<dbReference type="InterPro" id="IPR025398">
    <property type="entry name" value="DUF4371"/>
</dbReference>
<dbReference type="Pfam" id="PF14291">
    <property type="entry name" value="DUF4371"/>
    <property type="match status" value="1"/>
</dbReference>
<dbReference type="SUPFAM" id="SSF53098">
    <property type="entry name" value="Ribonuclease H-like"/>
    <property type="match status" value="1"/>
</dbReference>
<dbReference type="Pfam" id="PF05699">
    <property type="entry name" value="Dimer_Tnp_hAT"/>
    <property type="match status" value="1"/>
</dbReference>
<accession>A0A151XJP9</accession>
<evidence type="ECO:0000259" key="2">
    <source>
        <dbReference type="Pfam" id="PF14291"/>
    </source>
</evidence>
<proteinExistence type="predicted"/>
<evidence type="ECO:0000259" key="1">
    <source>
        <dbReference type="Pfam" id="PF05699"/>
    </source>
</evidence>
<dbReference type="GO" id="GO:0046983">
    <property type="term" value="F:protein dimerization activity"/>
    <property type="evidence" value="ECO:0007669"/>
    <property type="project" value="InterPro"/>
</dbReference>